<evidence type="ECO:0000313" key="4">
    <source>
        <dbReference type="Proteomes" id="UP000054935"/>
    </source>
</evidence>
<evidence type="ECO:0000256" key="1">
    <source>
        <dbReference type="SAM" id="MobiDB-lite"/>
    </source>
</evidence>
<dbReference type="PROSITE" id="PS50076">
    <property type="entry name" value="DNAJ_2"/>
    <property type="match status" value="1"/>
</dbReference>
<sequence length="159" mass="17911">MTRTVPQAAYDILGVLPTDDFATIRKAYLKQVRLHHPDVNAGDVDGATQRLAQINDAYDALVWHIKMDEEAYAARRAEEARQAAAKRRAEAARRAAAEKAEAERREAARRDAQAQARRAEMIRRARQEAEARAQAPISVKFNDARRVFSGQQTRTLRCA</sequence>
<evidence type="ECO:0000313" key="3">
    <source>
        <dbReference type="EMBL" id="CUH78241.1"/>
    </source>
</evidence>
<dbReference type="CDD" id="cd06257">
    <property type="entry name" value="DnaJ"/>
    <property type="match status" value="1"/>
</dbReference>
<dbReference type="RefSeq" id="WP_058247382.1">
    <property type="nucleotide sequence ID" value="NZ_CYSE01000003.1"/>
</dbReference>
<protein>
    <submittedName>
        <fullName evidence="3">Chaperone protein DnaJ</fullName>
    </submittedName>
</protein>
<accession>A0A0N7LZP5</accession>
<keyword evidence="4" id="KW-1185">Reference proteome</keyword>
<name>A0A0N7LZP5_9RHOB</name>
<reference evidence="3 4" key="1">
    <citation type="submission" date="2015-09" db="EMBL/GenBank/DDBJ databases">
        <authorList>
            <consortium name="Swine Surveillance"/>
        </authorList>
    </citation>
    <scope>NUCLEOTIDE SEQUENCE [LARGE SCALE GENOMIC DNA]</scope>
    <source>
        <strain evidence="3 4">CECT 7648</strain>
    </source>
</reference>
<dbReference type="InterPro" id="IPR036869">
    <property type="entry name" value="J_dom_sf"/>
</dbReference>
<dbReference type="SUPFAM" id="SSF46565">
    <property type="entry name" value="Chaperone J-domain"/>
    <property type="match status" value="1"/>
</dbReference>
<dbReference type="InterPro" id="IPR053025">
    <property type="entry name" value="Mito_ATP_Synthase-Asso"/>
</dbReference>
<evidence type="ECO:0000259" key="2">
    <source>
        <dbReference type="PROSITE" id="PS50076"/>
    </source>
</evidence>
<dbReference type="PANTHER" id="PTHR44873">
    <property type="entry name" value="DNAJ HOMOLOG SUBFAMILY C MEMBER 30, MITOCHONDRIAL"/>
    <property type="match status" value="1"/>
</dbReference>
<organism evidence="3 4">
    <name type="scientific">Tropicibacter naphthalenivorans</name>
    <dbReference type="NCBI Taxonomy" id="441103"/>
    <lineage>
        <taxon>Bacteria</taxon>
        <taxon>Pseudomonadati</taxon>
        <taxon>Pseudomonadota</taxon>
        <taxon>Alphaproteobacteria</taxon>
        <taxon>Rhodobacterales</taxon>
        <taxon>Roseobacteraceae</taxon>
        <taxon>Tropicibacter</taxon>
    </lineage>
</organism>
<proteinExistence type="predicted"/>
<dbReference type="STRING" id="441103.TRN7648_01871"/>
<dbReference type="InterPro" id="IPR001623">
    <property type="entry name" value="DnaJ_domain"/>
</dbReference>
<dbReference type="Pfam" id="PF00226">
    <property type="entry name" value="DnaJ"/>
    <property type="match status" value="1"/>
</dbReference>
<dbReference type="OrthoDB" id="9786294at2"/>
<dbReference type="AlphaFoldDB" id="A0A0N7LZP5"/>
<feature type="compositionally biased region" description="Basic and acidic residues" evidence="1">
    <location>
        <begin position="81"/>
        <end position="131"/>
    </location>
</feature>
<dbReference type="Gene3D" id="1.10.287.110">
    <property type="entry name" value="DnaJ domain"/>
    <property type="match status" value="1"/>
</dbReference>
<gene>
    <name evidence="3" type="ORF">TRN7648_01871</name>
</gene>
<feature type="region of interest" description="Disordered" evidence="1">
    <location>
        <begin position="81"/>
        <end position="133"/>
    </location>
</feature>
<dbReference type="PRINTS" id="PR00625">
    <property type="entry name" value="JDOMAIN"/>
</dbReference>
<dbReference type="EMBL" id="CYSE01000003">
    <property type="protein sequence ID" value="CUH78241.1"/>
    <property type="molecule type" value="Genomic_DNA"/>
</dbReference>
<dbReference type="SMART" id="SM00271">
    <property type="entry name" value="DnaJ"/>
    <property type="match status" value="1"/>
</dbReference>
<feature type="domain" description="J" evidence="2">
    <location>
        <begin position="8"/>
        <end position="76"/>
    </location>
</feature>
<dbReference type="Proteomes" id="UP000054935">
    <property type="component" value="Unassembled WGS sequence"/>
</dbReference>
<dbReference type="PANTHER" id="PTHR44873:SF1">
    <property type="entry name" value="DNAJ HOMOLOG SUBFAMILY C MEMBER 30, MITOCHONDRIAL"/>
    <property type="match status" value="1"/>
</dbReference>